<dbReference type="Proteomes" id="UP000018417">
    <property type="component" value="Unassembled WGS sequence"/>
</dbReference>
<sequence length="354" mass="40086">MSELNDIESIIAAFRDFIEIAEKNDFIRDHDARFTNLRSSVKNKSSRLKPPLNVIAPKLYYIADHSFYCIELFEYKYYLLVKAMLNGIIENNPLSLANNCRSLLEQVATLACCMNAVEKMLDELKGQGDLDKINKIISNAELMLKRTYSGKGGKNLDKEELKAIHVNTAIKALEDSVKDASDAYDYLCEFVHPNHGNNLLVSTGEIGKGKIGSRSNSDAIILKISKIGLNLLLFNKTHNEIKYPSLTWETHHLVELCFTRGAKITNVFSKKMAMPEGDGKTKETAFFFKKARTSQEAMKLTYDYLIEHGYNPNPTDGRRVNGGVTTEEGKIYLYDKWTTVDGPIWFKIPSYRGI</sequence>
<dbReference type="RefSeq" id="WP_005053176.1">
    <property type="nucleotide sequence ID" value="NZ_KB849759.1"/>
</dbReference>
<gene>
    <name evidence="1" type="ORF">F934_01223</name>
</gene>
<dbReference type="EMBL" id="APQK01000011">
    <property type="protein sequence ID" value="ENW05259.1"/>
    <property type="molecule type" value="Genomic_DNA"/>
</dbReference>
<reference evidence="1 2" key="1">
    <citation type="submission" date="2013-02" db="EMBL/GenBank/DDBJ databases">
        <title>The Genome Sequence of Acinetobacter beijerinckii ANC 3835.</title>
        <authorList>
            <consortium name="The Broad Institute Genome Sequencing Platform"/>
            <consortium name="The Broad Institute Genome Sequencing Center for Infectious Disease"/>
            <person name="Cerqueira G."/>
            <person name="Feldgarden M."/>
            <person name="Courvalin P."/>
            <person name="Perichon B."/>
            <person name="Grillot-Courvalin C."/>
            <person name="Clermont D."/>
            <person name="Rocha E."/>
            <person name="Yoon E.-J."/>
            <person name="Nemec A."/>
            <person name="Walker B."/>
            <person name="Young S.K."/>
            <person name="Zeng Q."/>
            <person name="Gargeya S."/>
            <person name="Fitzgerald M."/>
            <person name="Haas B."/>
            <person name="Abouelleil A."/>
            <person name="Alvarado L."/>
            <person name="Arachchi H.M."/>
            <person name="Berlin A.M."/>
            <person name="Chapman S.B."/>
            <person name="Dewar J."/>
            <person name="Goldberg J."/>
            <person name="Griggs A."/>
            <person name="Gujja S."/>
            <person name="Hansen M."/>
            <person name="Howarth C."/>
            <person name="Imamovic A."/>
            <person name="Larimer J."/>
            <person name="McCowan C."/>
            <person name="Murphy C."/>
            <person name="Neiman D."/>
            <person name="Pearson M."/>
            <person name="Priest M."/>
            <person name="Roberts A."/>
            <person name="Saif S."/>
            <person name="Shea T."/>
            <person name="Sisk P."/>
            <person name="Sykes S."/>
            <person name="Wortman J."/>
            <person name="Nusbaum C."/>
            <person name="Birren B."/>
        </authorList>
    </citation>
    <scope>NUCLEOTIDE SEQUENCE [LARGE SCALE GENOMIC DNA]</scope>
    <source>
        <strain evidence="1 2">ANC 3835</strain>
    </source>
</reference>
<proteinExistence type="predicted"/>
<comment type="caution">
    <text evidence="1">The sequence shown here is derived from an EMBL/GenBank/DDBJ whole genome shotgun (WGS) entry which is preliminary data.</text>
</comment>
<dbReference type="HOGENOM" id="CLU_782175_0_0_6"/>
<protein>
    <submittedName>
        <fullName evidence="1">Uncharacterized protein</fullName>
    </submittedName>
</protein>
<evidence type="ECO:0000313" key="2">
    <source>
        <dbReference type="Proteomes" id="UP000018417"/>
    </source>
</evidence>
<dbReference type="OrthoDB" id="7808800at2"/>
<dbReference type="PATRIC" id="fig|1217649.3.peg.1164"/>
<dbReference type="AlphaFoldDB" id="N9FK81"/>
<name>N9FK81_9GAMM</name>
<evidence type="ECO:0000313" key="1">
    <source>
        <dbReference type="EMBL" id="ENW05259.1"/>
    </source>
</evidence>
<organism evidence="1 2">
    <name type="scientific">Acinetobacter beijerinckii ANC 3835</name>
    <dbReference type="NCBI Taxonomy" id="1217649"/>
    <lineage>
        <taxon>Bacteria</taxon>
        <taxon>Pseudomonadati</taxon>
        <taxon>Pseudomonadota</taxon>
        <taxon>Gammaproteobacteria</taxon>
        <taxon>Moraxellales</taxon>
        <taxon>Moraxellaceae</taxon>
        <taxon>Acinetobacter</taxon>
    </lineage>
</organism>
<accession>N9FK81</accession>